<evidence type="ECO:0000313" key="2">
    <source>
        <dbReference type="Proteomes" id="UP001152320"/>
    </source>
</evidence>
<comment type="caution">
    <text evidence="1">The sequence shown here is derived from an EMBL/GenBank/DDBJ whole genome shotgun (WGS) entry which is preliminary data.</text>
</comment>
<organism evidence="1 2">
    <name type="scientific">Holothuria leucospilota</name>
    <name type="common">Black long sea cucumber</name>
    <name type="synonym">Mertensiothuria leucospilota</name>
    <dbReference type="NCBI Taxonomy" id="206669"/>
    <lineage>
        <taxon>Eukaryota</taxon>
        <taxon>Metazoa</taxon>
        <taxon>Echinodermata</taxon>
        <taxon>Eleutherozoa</taxon>
        <taxon>Echinozoa</taxon>
        <taxon>Holothuroidea</taxon>
        <taxon>Aspidochirotacea</taxon>
        <taxon>Aspidochirotida</taxon>
        <taxon>Holothuriidae</taxon>
        <taxon>Holothuria</taxon>
    </lineage>
</organism>
<dbReference type="Pfam" id="PF03567">
    <property type="entry name" value="Sulfotransfer_2"/>
    <property type="match status" value="1"/>
</dbReference>
<dbReference type="InterPro" id="IPR005331">
    <property type="entry name" value="Sulfotransferase"/>
</dbReference>
<keyword evidence="2" id="KW-1185">Reference proteome</keyword>
<dbReference type="PANTHER" id="PTHR32301">
    <property type="entry name" value="COUNTIN RECEPTOR CNR3-RELATED"/>
    <property type="match status" value="1"/>
</dbReference>
<evidence type="ECO:0000313" key="1">
    <source>
        <dbReference type="EMBL" id="KAJ8047446.1"/>
    </source>
</evidence>
<dbReference type="Gene3D" id="3.40.50.300">
    <property type="entry name" value="P-loop containing nucleotide triphosphate hydrolases"/>
    <property type="match status" value="1"/>
</dbReference>
<dbReference type="EMBL" id="JAIZAY010000002">
    <property type="protein sequence ID" value="KAJ8047446.1"/>
    <property type="molecule type" value="Genomic_DNA"/>
</dbReference>
<reference evidence="1" key="1">
    <citation type="submission" date="2021-10" db="EMBL/GenBank/DDBJ databases">
        <title>Tropical sea cucumber genome reveals ecological adaptation and Cuvierian tubules defense mechanism.</title>
        <authorList>
            <person name="Chen T."/>
        </authorList>
    </citation>
    <scope>NUCLEOTIDE SEQUENCE</scope>
    <source>
        <strain evidence="1">Nanhai2018</strain>
        <tissue evidence="1">Muscle</tissue>
    </source>
</reference>
<dbReference type="GO" id="GO:0008146">
    <property type="term" value="F:sulfotransferase activity"/>
    <property type="evidence" value="ECO:0007669"/>
    <property type="project" value="InterPro"/>
</dbReference>
<dbReference type="SUPFAM" id="SSF52540">
    <property type="entry name" value="P-loop containing nucleoside triphosphate hydrolases"/>
    <property type="match status" value="1"/>
</dbReference>
<dbReference type="GO" id="GO:0016020">
    <property type="term" value="C:membrane"/>
    <property type="evidence" value="ECO:0007669"/>
    <property type="project" value="InterPro"/>
</dbReference>
<name>A0A9Q1HJK2_HOLLE</name>
<dbReference type="Proteomes" id="UP001152320">
    <property type="component" value="Chromosome 2"/>
</dbReference>
<accession>A0A9Q1HJK2</accession>
<dbReference type="OrthoDB" id="10010208at2759"/>
<proteinExistence type="predicted"/>
<gene>
    <name evidence="1" type="ORF">HOLleu_06442</name>
</gene>
<sequence>MKAHAIIDAKLSRKEQECLLNHSVDNVDQCFAEERGARANLGALGIIYSLPVPTKHKKTRQRVLSDPNKAIPKIKTKVLRIGSKLSGNNSWREALPWDIGPQRYLPNFYTYYAFLNESEKLLYRKGNIVYLHVPKSGGTTMAKCFKSMTKKLKRYSHFYGPIGENGINAVMEQLKTQNDTKLQIFSGEYAFYLCDLLGGKPCSYFLMLREPYDRLVSSYSFCKRHSDDGNNFYCSLNANNLTITEWALIQKSFFFRQLIMNEGMCQGHYDDEIDLNALMNIHKGVIKDKLPCWMKVQAILDSKLSKKEQEGLLKFIVDSIEQWFAGVGVLEKMPETLEALNIIYGLPVYPTCSKIHANKAPSKSKKEDEKVKERLMRELKSDPRVREALLPDLHLYKRVEQIVKSQSAARKHVLTGGN</sequence>
<dbReference type="InterPro" id="IPR027417">
    <property type="entry name" value="P-loop_NTPase"/>
</dbReference>
<protein>
    <recommendedName>
        <fullName evidence="3">Sulfotransferase</fullName>
    </recommendedName>
</protein>
<dbReference type="AlphaFoldDB" id="A0A9Q1HJK2"/>
<dbReference type="PANTHER" id="PTHR32301:SF6">
    <property type="entry name" value="GOLVESIN-RELATED"/>
    <property type="match status" value="1"/>
</dbReference>
<dbReference type="InterPro" id="IPR053259">
    <property type="entry name" value="Golvesin-related_Golgi"/>
</dbReference>
<evidence type="ECO:0008006" key="3">
    <source>
        <dbReference type="Google" id="ProtNLM"/>
    </source>
</evidence>